<dbReference type="SUPFAM" id="SSF75471">
    <property type="entry name" value="YhbY-like"/>
    <property type="match status" value="1"/>
</dbReference>
<dbReference type="SMART" id="SM01103">
    <property type="entry name" value="CRS1_YhbY"/>
    <property type="match status" value="1"/>
</dbReference>
<dbReference type="Pfam" id="PF01985">
    <property type="entry name" value="CRS1_YhbY"/>
    <property type="match status" value="1"/>
</dbReference>
<name>A0A0A6PVF9_CLOBU</name>
<protein>
    <submittedName>
        <fullName evidence="4 5">RNA-binding protein</fullName>
    </submittedName>
</protein>
<evidence type="ECO:0000313" key="11">
    <source>
        <dbReference type="Proteomes" id="UP000515243"/>
    </source>
</evidence>
<evidence type="ECO:0000313" key="5">
    <source>
        <dbReference type="EMBL" id="NAS17726.1"/>
    </source>
</evidence>
<dbReference type="Proteomes" id="UP000474042">
    <property type="component" value="Unassembled WGS sequence"/>
</dbReference>
<dbReference type="Gene3D" id="3.30.110.60">
    <property type="entry name" value="YhbY-like"/>
    <property type="match status" value="1"/>
</dbReference>
<dbReference type="GeneID" id="92945535"/>
<reference evidence="6 8" key="1">
    <citation type="submission" date="2016-01" db="EMBL/GenBank/DDBJ databases">
        <title>Characterization of the Clostridium difficile lineages that are prevalent in Hong Kong and China.</title>
        <authorList>
            <person name="Kwok J.S.-L."/>
            <person name="Lam W.-Y."/>
            <person name="Ip M."/>
            <person name="Chan T.-F."/>
            <person name="Hawkey P.M."/>
            <person name="Tsui S.K.-W."/>
        </authorList>
    </citation>
    <scope>NUCLEOTIDE SEQUENCE [LARGE SCALE GENOMIC DNA]</scope>
    <source>
        <strain evidence="6 8">300064</strain>
    </source>
</reference>
<sequence>MITTKQRAYLRSLGSTMSPIFQIGKGGIEENFLIQVKQALEARELIKIKVLENSGLDTREASDMICKAVGCEGIQAIGNKIVLYKQSSNLKKRKIELPTK</sequence>
<evidence type="ECO:0000313" key="8">
    <source>
        <dbReference type="Proteomes" id="UP000238081"/>
    </source>
</evidence>
<proteinExistence type="predicted"/>
<dbReference type="Proteomes" id="UP000238081">
    <property type="component" value="Unassembled WGS sequence"/>
</dbReference>
<dbReference type="NCBIfam" id="TIGR00253">
    <property type="entry name" value="RNA_bind_YhbY"/>
    <property type="match status" value="1"/>
</dbReference>
<organism evidence="4 9">
    <name type="scientific">Clostridium butyricum</name>
    <dbReference type="NCBI Taxonomy" id="1492"/>
    <lineage>
        <taxon>Bacteria</taxon>
        <taxon>Bacillati</taxon>
        <taxon>Bacillota</taxon>
        <taxon>Clostridia</taxon>
        <taxon>Eubacteriales</taxon>
        <taxon>Clostridiaceae</taxon>
        <taxon>Clostridium</taxon>
    </lineage>
</organism>
<dbReference type="InterPro" id="IPR035920">
    <property type="entry name" value="YhbY-like_sf"/>
</dbReference>
<evidence type="ECO:0000313" key="7">
    <source>
        <dbReference type="EMBL" id="QMW92267.1"/>
    </source>
</evidence>
<evidence type="ECO:0000313" key="6">
    <source>
        <dbReference type="EMBL" id="PPV15101.1"/>
    </source>
</evidence>
<dbReference type="EMBL" id="LRDH01000102">
    <property type="protein sequence ID" value="PPV15101.1"/>
    <property type="molecule type" value="Genomic_DNA"/>
</dbReference>
<dbReference type="PROSITE" id="PS51295">
    <property type="entry name" value="CRM"/>
    <property type="match status" value="1"/>
</dbReference>
<evidence type="ECO:0000313" key="10">
    <source>
        <dbReference type="Proteomes" id="UP000474042"/>
    </source>
</evidence>
<reference evidence="4 9" key="3">
    <citation type="submission" date="2019-07" db="EMBL/GenBank/DDBJ databases">
        <title>Whole genome shotgun sequence of Clostridium butyricum NBRC 3858.</title>
        <authorList>
            <person name="Hosoyama A."/>
            <person name="Uohara A."/>
            <person name="Ohji S."/>
            <person name="Ichikawa N."/>
        </authorList>
    </citation>
    <scope>NUCLEOTIDE SEQUENCE [LARGE SCALE GENOMIC DNA]</scope>
    <source>
        <strain evidence="4 9">NBRC 3858</strain>
    </source>
</reference>
<reference evidence="5 10" key="4">
    <citation type="submission" date="2020-01" db="EMBL/GenBank/DDBJ databases">
        <title>Genome sequence of a 1,3-propanediol producer, Clostridium butyricum S3.</title>
        <authorList>
            <person name="Zhou J."/>
        </authorList>
    </citation>
    <scope>NUCLEOTIDE SEQUENCE [LARGE SCALE GENOMIC DNA]</scope>
    <source>
        <strain evidence="5 10">S3</strain>
    </source>
</reference>
<dbReference type="AlphaFoldDB" id="A0A0A6PVF9"/>
<dbReference type="Proteomes" id="UP000321089">
    <property type="component" value="Unassembled WGS sequence"/>
</dbReference>
<dbReference type="KEGG" id="cbut:ATN24_04210"/>
<accession>A0A0A6PVF9</accession>
<evidence type="ECO:0000256" key="2">
    <source>
        <dbReference type="PROSITE-ProRule" id="PRU00626"/>
    </source>
</evidence>
<gene>
    <name evidence="5" type="primary">yhbY</name>
    <name evidence="6" type="ORF">AWN73_12545</name>
    <name evidence="4" type="ORF">CBU02nite_23990</name>
    <name evidence="7" type="ORF">FF104_15140</name>
    <name evidence="5" type="ORF">GND98_007530</name>
</gene>
<dbReference type="InterPro" id="IPR051925">
    <property type="entry name" value="RNA-binding_domain"/>
</dbReference>
<evidence type="ECO:0000259" key="3">
    <source>
        <dbReference type="PROSITE" id="PS51295"/>
    </source>
</evidence>
<dbReference type="PANTHER" id="PTHR40065">
    <property type="entry name" value="RNA-BINDING PROTEIN YHBY"/>
    <property type="match status" value="1"/>
</dbReference>
<dbReference type="OrthoDB" id="9797519at2"/>
<keyword evidence="1 2" id="KW-0694">RNA-binding</keyword>
<dbReference type="InterPro" id="IPR001890">
    <property type="entry name" value="RNA-binding_CRM"/>
</dbReference>
<dbReference type="GO" id="GO:0003723">
    <property type="term" value="F:RNA binding"/>
    <property type="evidence" value="ECO:0007669"/>
    <property type="project" value="UniProtKB-UniRule"/>
</dbReference>
<dbReference type="InterPro" id="IPR017924">
    <property type="entry name" value="RNA-binding_YhbY"/>
</dbReference>
<evidence type="ECO:0000256" key="1">
    <source>
        <dbReference type="ARBA" id="ARBA00022884"/>
    </source>
</evidence>
<dbReference type="PANTHER" id="PTHR40065:SF3">
    <property type="entry name" value="RNA-BINDING PROTEIN YHBY"/>
    <property type="match status" value="1"/>
</dbReference>
<dbReference type="Proteomes" id="UP000515243">
    <property type="component" value="Chromosome 1"/>
</dbReference>
<dbReference type="RefSeq" id="WP_002582212.1">
    <property type="nucleotide sequence ID" value="NZ_AP019716.1"/>
</dbReference>
<dbReference type="EMBL" id="CP040626">
    <property type="protein sequence ID" value="QMW92267.1"/>
    <property type="molecule type" value="Genomic_DNA"/>
</dbReference>
<evidence type="ECO:0000313" key="4">
    <source>
        <dbReference type="EMBL" id="GEQ21893.1"/>
    </source>
</evidence>
<dbReference type="EMBL" id="WOFV02000017">
    <property type="protein sequence ID" value="NAS17726.1"/>
    <property type="molecule type" value="Genomic_DNA"/>
</dbReference>
<reference evidence="7 11" key="2">
    <citation type="submission" date="2019-05" db="EMBL/GenBank/DDBJ databases">
        <authorList>
            <person name="Schori C."/>
            <person name="Ahrens C."/>
        </authorList>
    </citation>
    <scope>NUCLEOTIDE SEQUENCE [LARGE SCALE GENOMIC DNA]</scope>
    <source>
        <strain evidence="7 11">DSM 10702</strain>
    </source>
</reference>
<feature type="domain" description="CRM" evidence="3">
    <location>
        <begin position="1"/>
        <end position="96"/>
    </location>
</feature>
<evidence type="ECO:0000313" key="9">
    <source>
        <dbReference type="Proteomes" id="UP000321089"/>
    </source>
</evidence>
<dbReference type="EMBL" id="BKBC01000035">
    <property type="protein sequence ID" value="GEQ21893.1"/>
    <property type="molecule type" value="Genomic_DNA"/>
</dbReference>